<sequence>MHSPDQRSRPRTLRHAAYGVLATVVGLAAAHLVAALTVPAASPVLAVGSTVIDLTPTPLKEWAIRQFGSADKLVLVGSVTLVVLLLAAVAGIVTARWETPGLLVLVGLAGVAGVLAVLRPGSGPLDLVPALVAAAVGATSLWWLHRVDDRGHPEPSPGGDGPTRRGVVLASGALAAAAVAMGGLGRWVTSYRLGGTDVALPVATDPASSFPTGLEERYDGITPLRTPTGDFYRVDTRLTLPAVDVESWTLTIDGDVDQEVTLTFDDLAAMDTVERDITLTCVSNEVGGPYVGGARWLGVPLAAVLARAGIDATKADQILSTDVDGMTISTPLDVALDGRDAIIAIGMNGGPLPRTHGFPARMVVPGLYGFVSACKWITRMTLTTYDAEQAYWTERDWVVDAPIKISSRIDTPKPLSETDAGTVVVGGIAWAQGVGIDKVEVRVDGGPWQPAKLGPQVNDDYWRQWYLEWDAEPGRHLIASRATNKDGDVQTDVRMRPFPEGSSGLQEISVLIA</sequence>
<feature type="transmembrane region" description="Helical" evidence="1">
    <location>
        <begin position="102"/>
        <end position="121"/>
    </location>
</feature>
<organism evidence="3 4">
    <name type="scientific">Nocardioides cavernae</name>
    <dbReference type="NCBI Taxonomy" id="1921566"/>
    <lineage>
        <taxon>Bacteria</taxon>
        <taxon>Bacillati</taxon>
        <taxon>Actinomycetota</taxon>
        <taxon>Actinomycetes</taxon>
        <taxon>Propionibacteriales</taxon>
        <taxon>Nocardioidaceae</taxon>
        <taxon>Nocardioides</taxon>
    </lineage>
</organism>
<feature type="transmembrane region" description="Helical" evidence="1">
    <location>
        <begin position="72"/>
        <end position="95"/>
    </location>
</feature>
<dbReference type="RefSeq" id="WP_191193595.1">
    <property type="nucleotide sequence ID" value="NZ_JACXYZ010000001.1"/>
</dbReference>
<dbReference type="Proteomes" id="UP000618818">
    <property type="component" value="Unassembled WGS sequence"/>
</dbReference>
<evidence type="ECO:0000313" key="3">
    <source>
        <dbReference type="EMBL" id="MBD3923752.1"/>
    </source>
</evidence>
<dbReference type="InterPro" id="IPR036374">
    <property type="entry name" value="OxRdtase_Mopterin-bd_sf"/>
</dbReference>
<dbReference type="Gene3D" id="2.60.40.650">
    <property type="match status" value="1"/>
</dbReference>
<dbReference type="EMBL" id="JACXYZ010000001">
    <property type="protein sequence ID" value="MBD3923752.1"/>
    <property type="molecule type" value="Genomic_DNA"/>
</dbReference>
<feature type="transmembrane region" description="Helical" evidence="1">
    <location>
        <begin position="127"/>
        <end position="145"/>
    </location>
</feature>
<accession>A0ABR8N856</accession>
<proteinExistence type="predicted"/>
<dbReference type="Gene3D" id="3.90.420.10">
    <property type="entry name" value="Oxidoreductase, molybdopterin-binding domain"/>
    <property type="match status" value="1"/>
</dbReference>
<evidence type="ECO:0000313" key="4">
    <source>
        <dbReference type="Proteomes" id="UP000618818"/>
    </source>
</evidence>
<name>A0ABR8N856_9ACTN</name>
<keyword evidence="1" id="KW-1133">Transmembrane helix</keyword>
<feature type="domain" description="Oxidoreductase molybdopterin-binding" evidence="2">
    <location>
        <begin position="239"/>
        <end position="391"/>
    </location>
</feature>
<dbReference type="PANTHER" id="PTHR19372">
    <property type="entry name" value="SULFITE REDUCTASE"/>
    <property type="match status" value="1"/>
</dbReference>
<dbReference type="Pfam" id="PF00174">
    <property type="entry name" value="Oxidored_molyb"/>
    <property type="match status" value="1"/>
</dbReference>
<gene>
    <name evidence="3" type="ORF">IEZ26_03895</name>
</gene>
<protein>
    <submittedName>
        <fullName evidence="3">Molybdopterin-dependent oxidoreductase</fullName>
    </submittedName>
</protein>
<keyword evidence="1" id="KW-0472">Membrane</keyword>
<dbReference type="SUPFAM" id="SSF56524">
    <property type="entry name" value="Oxidoreductase molybdopterin-binding domain"/>
    <property type="match status" value="1"/>
</dbReference>
<dbReference type="SUPFAM" id="SSF81296">
    <property type="entry name" value="E set domains"/>
    <property type="match status" value="1"/>
</dbReference>
<comment type="caution">
    <text evidence="3">The sequence shown here is derived from an EMBL/GenBank/DDBJ whole genome shotgun (WGS) entry which is preliminary data.</text>
</comment>
<keyword evidence="4" id="KW-1185">Reference proteome</keyword>
<reference evidence="3 4" key="1">
    <citation type="submission" date="2020-09" db="EMBL/GenBank/DDBJ databases">
        <title>novel species in genus Nocardioides.</title>
        <authorList>
            <person name="Zhang G."/>
        </authorList>
    </citation>
    <scope>NUCLEOTIDE SEQUENCE [LARGE SCALE GENOMIC DNA]</scope>
    <source>
        <strain evidence="3 4">KCTC 39551</strain>
    </source>
</reference>
<evidence type="ECO:0000256" key="1">
    <source>
        <dbReference type="SAM" id="Phobius"/>
    </source>
</evidence>
<evidence type="ECO:0000259" key="2">
    <source>
        <dbReference type="Pfam" id="PF00174"/>
    </source>
</evidence>
<keyword evidence="1" id="KW-0812">Transmembrane</keyword>
<dbReference type="PANTHER" id="PTHR19372:SF7">
    <property type="entry name" value="SULFITE OXIDASE, MITOCHONDRIAL"/>
    <property type="match status" value="1"/>
</dbReference>
<dbReference type="InterPro" id="IPR014756">
    <property type="entry name" value="Ig_E-set"/>
</dbReference>
<dbReference type="InterPro" id="IPR000572">
    <property type="entry name" value="OxRdtase_Mopterin-bd_dom"/>
</dbReference>
<feature type="transmembrane region" description="Helical" evidence="1">
    <location>
        <begin position="166"/>
        <end position="188"/>
    </location>
</feature>